<evidence type="ECO:0000313" key="1">
    <source>
        <dbReference type="EMBL" id="MBZ5961935.1"/>
    </source>
</evidence>
<sequence length="165" mass="19059">MLKVADLRVIASSKNDVNMKQYLNGLGILTIRDREIQGIKNLVANFTDPTINLRYFYIGYRVPKISREFDLLIFSQQYDVINIELKSNINYAKEKIKKQLINNKYYLSTIARSVKSVTYNSDLNTFYTLTDKNELIKVSITDVNVMLVAFNSVDIGDLDNLFKPE</sequence>
<gene>
    <name evidence="1" type="ORF">KIJ12_01985</name>
</gene>
<dbReference type="Proteomes" id="UP000752647">
    <property type="component" value="Unassembled WGS sequence"/>
</dbReference>
<dbReference type="AlphaFoldDB" id="A0A9Q3XST1"/>
<evidence type="ECO:0000313" key="2">
    <source>
        <dbReference type="Proteomes" id="UP000752647"/>
    </source>
</evidence>
<protein>
    <submittedName>
        <fullName evidence="1">Uncharacterized protein</fullName>
    </submittedName>
</protein>
<dbReference type="RefSeq" id="WP_224143994.1">
    <property type="nucleotide sequence ID" value="NZ_CBCPIF010000001.1"/>
</dbReference>
<proteinExistence type="predicted"/>
<accession>A0A9Q3XST1</accession>
<comment type="caution">
    <text evidence="1">The sequence shown here is derived from an EMBL/GenBank/DDBJ whole genome shotgun (WGS) entry which is preliminary data.</text>
</comment>
<name>A0A9Q3XST1_9LACO</name>
<dbReference type="EMBL" id="JAHBFI010000005">
    <property type="protein sequence ID" value="MBZ5961935.1"/>
    <property type="molecule type" value="Genomic_DNA"/>
</dbReference>
<organism evidence="1 2">
    <name type="scientific">Leuconostoc gasicomitatum</name>
    <dbReference type="NCBI Taxonomy" id="115778"/>
    <lineage>
        <taxon>Bacteria</taxon>
        <taxon>Bacillati</taxon>
        <taxon>Bacillota</taxon>
        <taxon>Bacilli</taxon>
        <taxon>Lactobacillales</taxon>
        <taxon>Lactobacillaceae</taxon>
        <taxon>Leuconostoc</taxon>
        <taxon>Leuconostoc gelidum group</taxon>
    </lineage>
</organism>
<reference evidence="1" key="1">
    <citation type="submission" date="2021-05" db="EMBL/GenBank/DDBJ databases">
        <title>Pangenome of Leuconostoc gelidum warrants species status for Leuconostoc gelidum subsp. gasicomitatum.</title>
        <authorList>
            <person name="Johansson P."/>
            <person name="Sade E."/>
            <person name="Hultman J."/>
            <person name="Auvinen P."/>
            <person name="Bjorkroth J."/>
        </authorList>
    </citation>
    <scope>NUCLEOTIDE SEQUENCE</scope>
    <source>
        <strain evidence="1">A.21.4</strain>
    </source>
</reference>